<dbReference type="Proteomes" id="UP001182355">
    <property type="component" value="Unassembled WGS sequence"/>
</dbReference>
<dbReference type="PANTHER" id="PTHR30600:SF7">
    <property type="entry name" value="CYTOCHROME C PEROXIDASE-RELATED"/>
    <property type="match status" value="1"/>
</dbReference>
<keyword evidence="1" id="KW-0575">Peroxidase</keyword>
<dbReference type="GO" id="GO:0020037">
    <property type="term" value="F:heme binding"/>
    <property type="evidence" value="ECO:0007669"/>
    <property type="project" value="InterPro"/>
</dbReference>
<evidence type="ECO:0000313" key="2">
    <source>
        <dbReference type="Proteomes" id="UP001182355"/>
    </source>
</evidence>
<dbReference type="PANTHER" id="PTHR30600">
    <property type="entry name" value="CYTOCHROME C PEROXIDASE-RELATED"/>
    <property type="match status" value="1"/>
</dbReference>
<dbReference type="Gene3D" id="1.10.760.10">
    <property type="entry name" value="Cytochrome c-like domain"/>
    <property type="match status" value="1"/>
</dbReference>
<reference evidence="1" key="1">
    <citation type="submission" date="2023-02" db="EMBL/GenBank/DDBJ databases">
        <authorList>
            <person name="Ashton P.M."/>
            <person name="Dallman T."/>
            <person name="Nair S."/>
            <person name="De Pinna E."/>
            <person name="Peters T."/>
            <person name="Grant K."/>
        </authorList>
    </citation>
    <scope>NUCLEOTIDE SEQUENCE</scope>
    <source>
        <strain evidence="1">01103883</strain>
    </source>
</reference>
<dbReference type="InterPro" id="IPR036909">
    <property type="entry name" value="Cyt_c-like_dom_sf"/>
</dbReference>
<comment type="caution">
    <text evidence="1">The sequence shown here is derived from an EMBL/GenBank/DDBJ whole genome shotgun (WGS) entry which is preliminary data.</text>
</comment>
<evidence type="ECO:0000313" key="1">
    <source>
        <dbReference type="EMBL" id="ELI8101086.1"/>
    </source>
</evidence>
<dbReference type="EMBL" id="ABNAVX010000002">
    <property type="protein sequence ID" value="ELI8101086.1"/>
    <property type="molecule type" value="Genomic_DNA"/>
</dbReference>
<keyword evidence="1" id="KW-0560">Oxidoreductase</keyword>
<dbReference type="GO" id="GO:0004130">
    <property type="term" value="F:cytochrome-c peroxidase activity"/>
    <property type="evidence" value="ECO:0007669"/>
    <property type="project" value="TreeGrafter"/>
</dbReference>
<protein>
    <submittedName>
        <fullName evidence="1">Cytochrome C551 peroxidase</fullName>
    </submittedName>
</protein>
<dbReference type="SUPFAM" id="SSF46626">
    <property type="entry name" value="Cytochrome c"/>
    <property type="match status" value="1"/>
</dbReference>
<dbReference type="GO" id="GO:0009055">
    <property type="term" value="F:electron transfer activity"/>
    <property type="evidence" value="ECO:0007669"/>
    <property type="project" value="InterPro"/>
</dbReference>
<proteinExistence type="predicted"/>
<gene>
    <name evidence="1" type="ORF">RSF11_000765</name>
</gene>
<accession>A0AAD2UYD4</accession>
<sequence>MKTINVKATYRFKTPGLRNIALTAPYFHDAQAENLNQAVEMMLKYQVGTNLLPQDINYIVAFLESLTGEYIPHQ</sequence>
<organism evidence="1 2">
    <name type="scientific">Yersinia enterocolitica</name>
    <dbReference type="NCBI Taxonomy" id="630"/>
    <lineage>
        <taxon>Bacteria</taxon>
        <taxon>Pseudomonadati</taxon>
        <taxon>Pseudomonadota</taxon>
        <taxon>Gammaproteobacteria</taxon>
        <taxon>Enterobacterales</taxon>
        <taxon>Yersiniaceae</taxon>
        <taxon>Yersinia</taxon>
    </lineage>
</organism>
<dbReference type="AlphaFoldDB" id="A0AAD2UYD4"/>
<dbReference type="InterPro" id="IPR051395">
    <property type="entry name" value="Cytochrome_c_Peroxidase/MauG"/>
</dbReference>
<name>A0AAD2UYD4_YEREN</name>